<sequence length="448" mass="51708">MKNALFITLLLLTNILLAQTQTLKGTLEQHKGQKITLAGFNYYKVLDLATTVADSLGNFSLNYPKDYKGMGVLKTQDNSSLVVVLTASKAQITGTHLKEADSLQFINSPENNQFVNYAKAYTQAKQAYKAWRYLKPKYTRETTLKTQKTVLKNINKELQRLERVNSNALKLVSKNSYLRWFLPIQTLVNNMPETIHNYRERLPKDIKEFRSINFNNPNFKTSGLFKELIEGHYFLLENMGQNLDSVFTQMNISTDYLINNLKENNSLLNNVSEHLFKYFEKRSLYPAAAHLSNQMLSKNQCVLSDSLANTMQKYKDLKVGNTAPNIQLDATTQLSDIKKPVLLVFGASWCSHCKKEALELLKYYDTWKTQKKLEVVYISLDTDQTAFKTAYQNVPWQTYCDYKGWETQAAKKYYVNATPTYFLLDKDMKILVHPRSLAQVDAWINYKL</sequence>
<evidence type="ECO:0000256" key="6">
    <source>
        <dbReference type="SAM" id="SignalP"/>
    </source>
</evidence>
<dbReference type="SUPFAM" id="SSF52833">
    <property type="entry name" value="Thioredoxin-like"/>
    <property type="match status" value="1"/>
</dbReference>
<evidence type="ECO:0000256" key="1">
    <source>
        <dbReference type="ARBA" id="ARBA00022737"/>
    </source>
</evidence>
<dbReference type="Proteomes" id="UP000663935">
    <property type="component" value="Chromosome"/>
</dbReference>
<gene>
    <name evidence="8" type="ORF">JL193_11565</name>
</gene>
<dbReference type="PROSITE" id="PS51352">
    <property type="entry name" value="THIOREDOXIN_2"/>
    <property type="match status" value="1"/>
</dbReference>
<dbReference type="PANTHER" id="PTHR13871">
    <property type="entry name" value="THIOREDOXIN"/>
    <property type="match status" value="1"/>
</dbReference>
<evidence type="ECO:0000313" key="9">
    <source>
        <dbReference type="Proteomes" id="UP000663935"/>
    </source>
</evidence>
<comment type="similarity">
    <text evidence="4">Belongs to the nucleoredoxin family.</text>
</comment>
<feature type="domain" description="Thioredoxin" evidence="7">
    <location>
        <begin position="317"/>
        <end position="448"/>
    </location>
</feature>
<dbReference type="CDD" id="cd02966">
    <property type="entry name" value="TlpA_like_family"/>
    <property type="match status" value="1"/>
</dbReference>
<dbReference type="RefSeq" id="WP_207970949.1">
    <property type="nucleotide sequence ID" value="NZ_CP071795.1"/>
</dbReference>
<dbReference type="PANTHER" id="PTHR13871:SF96">
    <property type="entry name" value="THIOREDOXIN DOMAIN-CONTAINING PROTEIN"/>
    <property type="match status" value="1"/>
</dbReference>
<evidence type="ECO:0000256" key="3">
    <source>
        <dbReference type="ARBA" id="ARBA00023027"/>
    </source>
</evidence>
<evidence type="ECO:0000256" key="5">
    <source>
        <dbReference type="SAM" id="Coils"/>
    </source>
</evidence>
<dbReference type="InterPro" id="IPR052259">
    <property type="entry name" value="Nucleoredoxin-like"/>
</dbReference>
<keyword evidence="5" id="KW-0175">Coiled coil</keyword>
<keyword evidence="6" id="KW-0732">Signal</keyword>
<reference evidence="8 9" key="1">
    <citation type="submission" date="2021-03" db="EMBL/GenBank/DDBJ databases">
        <title>Complete genome of Polaribacter_sp.G4M1.</title>
        <authorList>
            <person name="Jeong S.W."/>
            <person name="Bae J.W."/>
        </authorList>
    </citation>
    <scope>NUCLEOTIDE SEQUENCE [LARGE SCALE GENOMIC DNA]</scope>
    <source>
        <strain evidence="8 9">G4M1</strain>
    </source>
</reference>
<keyword evidence="1" id="KW-0677">Repeat</keyword>
<keyword evidence="9" id="KW-1185">Reference proteome</keyword>
<keyword evidence="2" id="KW-0560">Oxidoreductase</keyword>
<evidence type="ECO:0000256" key="2">
    <source>
        <dbReference type="ARBA" id="ARBA00023002"/>
    </source>
</evidence>
<dbReference type="InterPro" id="IPR013766">
    <property type="entry name" value="Thioredoxin_domain"/>
</dbReference>
<evidence type="ECO:0000259" key="7">
    <source>
        <dbReference type="PROSITE" id="PS51352"/>
    </source>
</evidence>
<protein>
    <submittedName>
        <fullName evidence="8">Thioredoxin family protein</fullName>
    </submittedName>
</protein>
<feature type="chain" id="PRO_5045147979" evidence="6">
    <location>
        <begin position="19"/>
        <end position="448"/>
    </location>
</feature>
<dbReference type="Pfam" id="PF13905">
    <property type="entry name" value="Thioredoxin_8"/>
    <property type="match status" value="1"/>
</dbReference>
<proteinExistence type="inferred from homology"/>
<feature type="signal peptide" evidence="6">
    <location>
        <begin position="1"/>
        <end position="18"/>
    </location>
</feature>
<evidence type="ECO:0000313" key="8">
    <source>
        <dbReference type="EMBL" id="QTD36767.1"/>
    </source>
</evidence>
<evidence type="ECO:0000256" key="4">
    <source>
        <dbReference type="ARBA" id="ARBA00025782"/>
    </source>
</evidence>
<accession>A0ABX7SRB6</accession>
<organism evidence="8 9">
    <name type="scientific">Polaribacter batillariae</name>
    <dbReference type="NCBI Taxonomy" id="2808900"/>
    <lineage>
        <taxon>Bacteria</taxon>
        <taxon>Pseudomonadati</taxon>
        <taxon>Bacteroidota</taxon>
        <taxon>Flavobacteriia</taxon>
        <taxon>Flavobacteriales</taxon>
        <taxon>Flavobacteriaceae</taxon>
    </lineage>
</organism>
<dbReference type="Gene3D" id="3.40.30.10">
    <property type="entry name" value="Glutaredoxin"/>
    <property type="match status" value="1"/>
</dbReference>
<name>A0ABX7SRB6_9FLAO</name>
<dbReference type="InterPro" id="IPR012336">
    <property type="entry name" value="Thioredoxin-like_fold"/>
</dbReference>
<dbReference type="EMBL" id="CP071795">
    <property type="protein sequence ID" value="QTD36767.1"/>
    <property type="molecule type" value="Genomic_DNA"/>
</dbReference>
<keyword evidence="3" id="KW-0520">NAD</keyword>
<feature type="coiled-coil region" evidence="5">
    <location>
        <begin position="144"/>
        <end position="171"/>
    </location>
</feature>
<dbReference type="InterPro" id="IPR036249">
    <property type="entry name" value="Thioredoxin-like_sf"/>
</dbReference>